<feature type="domain" description="AMP-dependent synthetase/ligase" evidence="1">
    <location>
        <begin position="6"/>
        <end position="315"/>
    </location>
</feature>
<dbReference type="InterPro" id="IPR042099">
    <property type="entry name" value="ANL_N_sf"/>
</dbReference>
<protein>
    <recommendedName>
        <fullName evidence="5">Crotonobetaine/carnitine-CoA ligase</fullName>
    </recommendedName>
</protein>
<dbReference type="STRING" id="465721.ACG33_03690"/>
<keyword evidence="4" id="KW-1185">Reference proteome</keyword>
<evidence type="ECO:0000313" key="3">
    <source>
        <dbReference type="EMBL" id="AMN46222.1"/>
    </source>
</evidence>
<dbReference type="KEGG" id="sdf:ACG33_03690"/>
<dbReference type="Pfam" id="PF00501">
    <property type="entry name" value="AMP-binding"/>
    <property type="match status" value="1"/>
</dbReference>
<dbReference type="GO" id="GO:0016878">
    <property type="term" value="F:acid-thiol ligase activity"/>
    <property type="evidence" value="ECO:0007669"/>
    <property type="project" value="UniProtKB-ARBA"/>
</dbReference>
<organism evidence="3 4">
    <name type="scientific">Steroidobacter denitrificans</name>
    <dbReference type="NCBI Taxonomy" id="465721"/>
    <lineage>
        <taxon>Bacteria</taxon>
        <taxon>Pseudomonadati</taxon>
        <taxon>Pseudomonadota</taxon>
        <taxon>Gammaproteobacteria</taxon>
        <taxon>Steroidobacterales</taxon>
        <taxon>Steroidobacteraceae</taxon>
        <taxon>Steroidobacter</taxon>
    </lineage>
</organism>
<dbReference type="Pfam" id="PF13193">
    <property type="entry name" value="AMP-binding_C"/>
    <property type="match status" value="1"/>
</dbReference>
<evidence type="ECO:0000259" key="1">
    <source>
        <dbReference type="Pfam" id="PF00501"/>
    </source>
</evidence>
<dbReference type="Gene3D" id="3.40.50.12780">
    <property type="entry name" value="N-terminal domain of ligase-like"/>
    <property type="match status" value="1"/>
</dbReference>
<dbReference type="Gene3D" id="3.30.300.30">
    <property type="match status" value="1"/>
</dbReference>
<dbReference type="InterPro" id="IPR045851">
    <property type="entry name" value="AMP-bd_C_sf"/>
</dbReference>
<dbReference type="InterPro" id="IPR025110">
    <property type="entry name" value="AMP-bd_C"/>
</dbReference>
<proteinExistence type="predicted"/>
<evidence type="ECO:0000259" key="2">
    <source>
        <dbReference type="Pfam" id="PF13193"/>
    </source>
</evidence>
<gene>
    <name evidence="3" type="ORF">ACG33_03690</name>
</gene>
<dbReference type="AlphaFoldDB" id="A0A127F6Z1"/>
<dbReference type="PANTHER" id="PTHR43767">
    <property type="entry name" value="LONG-CHAIN-FATTY-ACID--COA LIGASE"/>
    <property type="match status" value="1"/>
</dbReference>
<reference evidence="3 4" key="1">
    <citation type="submission" date="2015-06" db="EMBL/GenBank/DDBJ databases">
        <title>A Comprehensive Approach to Explore the Metabolic and Phylogenetic Diversity of Bacterial Steroid Degradation in the Environment: Testosterone as an Example.</title>
        <authorList>
            <person name="Yang F.-C."/>
            <person name="Chen Y.-L."/>
            <person name="Yu C.-P."/>
            <person name="Tang S.-L."/>
            <person name="Wang P.-H."/>
            <person name="Ismail W."/>
            <person name="Wang C.-H."/>
            <person name="Yang C.-Y."/>
            <person name="Chiang Y.-R."/>
        </authorList>
    </citation>
    <scope>NUCLEOTIDE SEQUENCE [LARGE SCALE GENOMIC DNA]</scope>
    <source>
        <strain evidence="3 4">DSM 18526</strain>
    </source>
</reference>
<dbReference type="PROSITE" id="PS00455">
    <property type="entry name" value="AMP_BINDING"/>
    <property type="match status" value="1"/>
</dbReference>
<dbReference type="PANTHER" id="PTHR43767:SF1">
    <property type="entry name" value="NONRIBOSOMAL PEPTIDE SYNTHASE PES1 (EUROFUNG)-RELATED"/>
    <property type="match status" value="1"/>
</dbReference>
<dbReference type="InterPro" id="IPR050237">
    <property type="entry name" value="ATP-dep_AMP-bd_enzyme"/>
</dbReference>
<evidence type="ECO:0000313" key="4">
    <source>
        <dbReference type="Proteomes" id="UP000070250"/>
    </source>
</evidence>
<dbReference type="InterPro" id="IPR020845">
    <property type="entry name" value="AMP-binding_CS"/>
</dbReference>
<evidence type="ECO:0008006" key="5">
    <source>
        <dbReference type="Google" id="ProtNLM"/>
    </source>
</evidence>
<dbReference type="SUPFAM" id="SSF56801">
    <property type="entry name" value="Acetyl-CoA synthetase-like"/>
    <property type="match status" value="1"/>
</dbReference>
<dbReference type="EMBL" id="CP011971">
    <property type="protein sequence ID" value="AMN46222.1"/>
    <property type="molecule type" value="Genomic_DNA"/>
</dbReference>
<name>A0A127F6Z1_STEDE</name>
<dbReference type="Proteomes" id="UP000070250">
    <property type="component" value="Chromosome"/>
</dbReference>
<sequence length="471" mass="52776">MLPDPIDSLACWLGLAWLRAVETPINLQFHGRMLTYVINDAAASFVVTAERFLPVIAAVAADLKEVCAIVVPDLTEPVRVPSVPLVGGVDFFRDVEPASDLTPPLRHDISTMIYTSGTTGPSKGVLIPWGLWADLQETTGSHLNEQDITYDPFPMFHGGGKSLAQIAIRSGGSVVLREHFRTDAFWEDIKRWECTFTALLPAMAEWLLARPPHSEDDKSSLRRVGMVPIIPKIEEFKTRFRVQVQTNFGMTEAGVPIGTAPFTSDVTGNYRSCGRIGPSYEARIVDAYDYDVADGDAGELVLRSKLPWGLMCGYFGRPEVTAKAWRNGWFHTGDVFCRDADGNFYFVDRMKDALRRRGENISSFEVEALVNEHSDVLQSAVIGVPSEFGEDEIKVYIVPRPGVLPNPKALLDELAEHMPRFMVPRYLEFIEQLPRTEATLRVQKTKLREEWRNVRTWDRQIGQFLGTDTSA</sequence>
<dbReference type="InterPro" id="IPR000873">
    <property type="entry name" value="AMP-dep_synth/lig_dom"/>
</dbReference>
<accession>A0A127F6Z1</accession>
<feature type="domain" description="AMP-binding enzyme C-terminal" evidence="2">
    <location>
        <begin position="365"/>
        <end position="437"/>
    </location>
</feature>
<dbReference type="PATRIC" id="fig|465721.4.peg.792"/>